<evidence type="ECO:0000313" key="1">
    <source>
        <dbReference type="EMBL" id="RRT78246.1"/>
    </source>
</evidence>
<dbReference type="Proteomes" id="UP000287651">
    <property type="component" value="Unassembled WGS sequence"/>
</dbReference>
<proteinExistence type="predicted"/>
<dbReference type="AlphaFoldDB" id="A0A427APT6"/>
<dbReference type="EMBL" id="AMZH03001724">
    <property type="protein sequence ID" value="RRT78246.1"/>
    <property type="molecule type" value="Genomic_DNA"/>
</dbReference>
<evidence type="ECO:0000313" key="2">
    <source>
        <dbReference type="Proteomes" id="UP000287651"/>
    </source>
</evidence>
<comment type="caution">
    <text evidence="1">The sequence shown here is derived from an EMBL/GenBank/DDBJ whole genome shotgun (WGS) entry which is preliminary data.</text>
</comment>
<accession>A0A427APT6</accession>
<protein>
    <submittedName>
        <fullName evidence="1">Uncharacterized protein</fullName>
    </submittedName>
</protein>
<organism evidence="1 2">
    <name type="scientific">Ensete ventricosum</name>
    <name type="common">Abyssinian banana</name>
    <name type="synonym">Musa ensete</name>
    <dbReference type="NCBI Taxonomy" id="4639"/>
    <lineage>
        <taxon>Eukaryota</taxon>
        <taxon>Viridiplantae</taxon>
        <taxon>Streptophyta</taxon>
        <taxon>Embryophyta</taxon>
        <taxon>Tracheophyta</taxon>
        <taxon>Spermatophyta</taxon>
        <taxon>Magnoliopsida</taxon>
        <taxon>Liliopsida</taxon>
        <taxon>Zingiberales</taxon>
        <taxon>Musaceae</taxon>
        <taxon>Ensete</taxon>
    </lineage>
</organism>
<reference evidence="1 2" key="1">
    <citation type="journal article" date="2014" name="Agronomy (Basel)">
        <title>A Draft Genome Sequence for Ensete ventricosum, the Drought-Tolerant Tree Against Hunger.</title>
        <authorList>
            <person name="Harrison J."/>
            <person name="Moore K.A."/>
            <person name="Paszkiewicz K."/>
            <person name="Jones T."/>
            <person name="Grant M."/>
            <person name="Ambacheew D."/>
            <person name="Muzemil S."/>
            <person name="Studholme D.J."/>
        </authorList>
    </citation>
    <scope>NUCLEOTIDE SEQUENCE [LARGE SCALE GENOMIC DNA]</scope>
</reference>
<sequence>MDHPIHTRNALTPLAPSTPLLSPLRRRRLHLPAGTAALVGDSLGHWGHPLRAGDCYPCGLALQRPIAPLQGTLATASRPFAWGLARVDRPCMGLGRGQPPL</sequence>
<gene>
    <name evidence="1" type="ORF">B296_00004551</name>
</gene>
<name>A0A427APT6_ENSVE</name>